<feature type="signal peptide" evidence="13">
    <location>
        <begin position="1"/>
        <end position="19"/>
    </location>
</feature>
<dbReference type="PANTHER" id="PTHR33478:SF1">
    <property type="entry name" value="EXTRACELLULAR METALLOPROTEINASE MEP"/>
    <property type="match status" value="1"/>
</dbReference>
<comment type="subcellular location">
    <subcellularLocation>
        <location evidence="1 13">Secreted</location>
    </subcellularLocation>
</comment>
<dbReference type="Pfam" id="PF02128">
    <property type="entry name" value="Peptidase_M36"/>
    <property type="match status" value="1"/>
</dbReference>
<keyword evidence="5 12" id="KW-0479">Metal-binding</keyword>
<comment type="caution">
    <text evidence="15">The sequence shown here is derived from an EMBL/GenBank/DDBJ whole genome shotgun (WGS) entry which is preliminary data.</text>
</comment>
<evidence type="ECO:0000256" key="13">
    <source>
        <dbReference type="RuleBase" id="RU364017"/>
    </source>
</evidence>
<dbReference type="PRINTS" id="PR00999">
    <property type="entry name" value="FUNGALYSIN"/>
</dbReference>
<dbReference type="Gene3D" id="3.10.170.10">
    <property type="match status" value="1"/>
</dbReference>
<evidence type="ECO:0000256" key="1">
    <source>
        <dbReference type="ARBA" id="ARBA00004613"/>
    </source>
</evidence>
<dbReference type="InterPro" id="IPR050371">
    <property type="entry name" value="Fungal_virulence_M36"/>
</dbReference>
<dbReference type="Pfam" id="PF07504">
    <property type="entry name" value="FTP"/>
    <property type="match status" value="1"/>
</dbReference>
<evidence type="ECO:0000256" key="11">
    <source>
        <dbReference type="PIRSR" id="PIRSR601842-1"/>
    </source>
</evidence>
<organism evidence="15 16">
    <name type="scientific">Elsinoe australis</name>
    <dbReference type="NCBI Taxonomy" id="40998"/>
    <lineage>
        <taxon>Eukaryota</taxon>
        <taxon>Fungi</taxon>
        <taxon>Dikarya</taxon>
        <taxon>Ascomycota</taxon>
        <taxon>Pezizomycotina</taxon>
        <taxon>Dothideomycetes</taxon>
        <taxon>Dothideomycetidae</taxon>
        <taxon>Myriangiales</taxon>
        <taxon>Elsinoaceae</taxon>
        <taxon>Elsinoe</taxon>
    </lineage>
</organism>
<evidence type="ECO:0000256" key="6">
    <source>
        <dbReference type="ARBA" id="ARBA00022729"/>
    </source>
</evidence>
<dbReference type="Proteomes" id="UP000308133">
    <property type="component" value="Unassembled WGS sequence"/>
</dbReference>
<comment type="cofactor">
    <cofactor evidence="12">
        <name>Zn(2+)</name>
        <dbReference type="ChEBI" id="CHEBI:29105"/>
    </cofactor>
    <text evidence="12">Binds 1 zinc ion per subunit.</text>
</comment>
<evidence type="ECO:0000256" key="12">
    <source>
        <dbReference type="PIRSR" id="PIRSR601842-2"/>
    </source>
</evidence>
<evidence type="ECO:0000256" key="2">
    <source>
        <dbReference type="ARBA" id="ARBA00006006"/>
    </source>
</evidence>
<keyword evidence="6 13" id="KW-0732">Signal</keyword>
<sequence length="638" mass="69174">MAVLSKIIAIAAAVTTVAAHPRPLPQQGGRNGGISRSIDDFQPVGFAEYVNNEESPVSTFAAEGRFNGDYEAAAEAFVAERFPGITLRKADSSYQGTNGIGHVYFRQQINGVDLDNADVNVNIARDGTVFSFGSSVYSGPTPGEAPNVDALIQPSQALERVRSTFNLPGGLSNVPINPDGTGRFRAGESAGLQNPSKIELVYYRPTADSVVPAWRVETDTGDAWLTSYIQADGDVDNILSVSDYTSHSTFSVYPWPVANPDEGNVTTVANPENVLFSPYGWFSINGTDYSDTRGNNAIAQPNRDGSANVENEARPQGGFNKAFFFPLDLARQDPLDYIDFSTSQLFYTANIVHDVFYALGFNELAGNFQFNNFGRGGSGGDGVTLNSQDGSGLNNANFATPPDGTPGRMRMYIWNSTTPRRDSSLDAGVVIHEYGHGLSNRLTGGRRNGRCLTIFESRGMGEGWSDFYATAIRVGAEDTRDTDYGIGEYVSGRPRGIRAYPYSTSLTTNPLTFQSINNVTAVHAAGHIWNSALYEVMWNLIDARGNSDRIYPEYDDQGVPTDGRWLMMKLVTDGLALQPCNPSFLQARNGIVDAEVALTGGRYSCEVWRGFAKRGWGIGASGNHPRLVQSFELPANCQ</sequence>
<dbReference type="SUPFAM" id="SSF55486">
    <property type="entry name" value="Metalloproteases ('zincins'), catalytic domain"/>
    <property type="match status" value="1"/>
</dbReference>
<evidence type="ECO:0000256" key="4">
    <source>
        <dbReference type="ARBA" id="ARBA00022670"/>
    </source>
</evidence>
<proteinExistence type="inferred from homology"/>
<evidence type="ECO:0000313" key="15">
    <source>
        <dbReference type="EMBL" id="TKX19053.1"/>
    </source>
</evidence>
<feature type="binding site" evidence="12">
    <location>
        <position position="436"/>
    </location>
    <ligand>
        <name>Zn(2+)</name>
        <dbReference type="ChEBI" id="CHEBI:29105"/>
        <note>catalytic</note>
    </ligand>
</feature>
<evidence type="ECO:0000256" key="9">
    <source>
        <dbReference type="ARBA" id="ARBA00023049"/>
    </source>
</evidence>
<keyword evidence="10 13" id="KW-0865">Zymogen</keyword>
<name>A0A4U7ALY1_9PEZI</name>
<dbReference type="InterPro" id="IPR001842">
    <property type="entry name" value="Peptidase_M36"/>
</dbReference>
<evidence type="ECO:0000256" key="3">
    <source>
        <dbReference type="ARBA" id="ARBA00022525"/>
    </source>
</evidence>
<comment type="similarity">
    <text evidence="2 13">Belongs to the peptidase M36 family.</text>
</comment>
<protein>
    <recommendedName>
        <fullName evidence="13">Extracellular metalloproteinase</fullName>
        <ecNumber evidence="13">3.4.24.-</ecNumber>
    </recommendedName>
    <alternativeName>
        <fullName evidence="13">Fungalysin</fullName>
    </alternativeName>
</protein>
<dbReference type="EC" id="3.4.24.-" evidence="13"/>
<reference evidence="15 16" key="1">
    <citation type="submission" date="2018-02" db="EMBL/GenBank/DDBJ databases">
        <title>Draft genome sequences of Elsinoe sp., causing black scab on jojoba.</title>
        <authorList>
            <person name="Stodart B."/>
            <person name="Jeffress S."/>
            <person name="Ash G."/>
            <person name="Arun Chinnappa K."/>
        </authorList>
    </citation>
    <scope>NUCLEOTIDE SEQUENCE [LARGE SCALE GENOMIC DNA]</scope>
    <source>
        <strain evidence="15 16">Hillstone_2</strain>
    </source>
</reference>
<evidence type="ECO:0000256" key="5">
    <source>
        <dbReference type="ARBA" id="ARBA00022723"/>
    </source>
</evidence>
<evidence type="ECO:0000256" key="7">
    <source>
        <dbReference type="ARBA" id="ARBA00022801"/>
    </source>
</evidence>
<evidence type="ECO:0000256" key="10">
    <source>
        <dbReference type="ARBA" id="ARBA00023145"/>
    </source>
</evidence>
<feature type="active site" evidence="11">
    <location>
        <position position="433"/>
    </location>
</feature>
<keyword evidence="7 13" id="KW-0378">Hydrolase</keyword>
<dbReference type="CDD" id="cd09596">
    <property type="entry name" value="M36"/>
    <property type="match status" value="1"/>
</dbReference>
<feature type="domain" description="FTP" evidence="14">
    <location>
        <begin position="90"/>
        <end position="136"/>
    </location>
</feature>
<dbReference type="Gene3D" id="1.10.390.10">
    <property type="entry name" value="Neutral Protease Domain 2"/>
    <property type="match status" value="1"/>
</dbReference>
<feature type="binding site" evidence="12">
    <location>
        <position position="247"/>
    </location>
    <ligand>
        <name>Zn(2+)</name>
        <dbReference type="ChEBI" id="CHEBI:29105"/>
        <note>catalytic</note>
    </ligand>
</feature>
<evidence type="ECO:0000259" key="14">
    <source>
        <dbReference type="Pfam" id="PF07504"/>
    </source>
</evidence>
<evidence type="ECO:0000313" key="16">
    <source>
        <dbReference type="Proteomes" id="UP000308133"/>
    </source>
</evidence>
<dbReference type="AlphaFoldDB" id="A0A4U7ALY1"/>
<feature type="binding site" evidence="12">
    <location>
        <position position="462"/>
    </location>
    <ligand>
        <name>Zn(2+)</name>
        <dbReference type="ChEBI" id="CHEBI:29105"/>
        <note>catalytic</note>
    </ligand>
</feature>
<dbReference type="EMBL" id="PTQR01000123">
    <property type="protein sequence ID" value="TKX19053.1"/>
    <property type="molecule type" value="Genomic_DNA"/>
</dbReference>
<accession>A0A4U7ALY1</accession>
<evidence type="ECO:0000256" key="8">
    <source>
        <dbReference type="ARBA" id="ARBA00022833"/>
    </source>
</evidence>
<dbReference type="GO" id="GO:0008270">
    <property type="term" value="F:zinc ion binding"/>
    <property type="evidence" value="ECO:0007669"/>
    <property type="project" value="InterPro"/>
</dbReference>
<dbReference type="PANTHER" id="PTHR33478">
    <property type="entry name" value="EXTRACELLULAR METALLOPROTEINASE MEP"/>
    <property type="match status" value="1"/>
</dbReference>
<keyword evidence="4 13" id="KW-0645">Protease</keyword>
<dbReference type="GO" id="GO:0004222">
    <property type="term" value="F:metalloendopeptidase activity"/>
    <property type="evidence" value="ECO:0007669"/>
    <property type="project" value="InterPro"/>
</dbReference>
<feature type="chain" id="PRO_5021036724" description="Extracellular metalloproteinase" evidence="13">
    <location>
        <begin position="20"/>
        <end position="638"/>
    </location>
</feature>
<dbReference type="InterPro" id="IPR027268">
    <property type="entry name" value="Peptidase_M4/M1_CTD_sf"/>
</dbReference>
<keyword evidence="3 13" id="KW-0964">Secreted</keyword>
<dbReference type="GO" id="GO:0005576">
    <property type="term" value="C:extracellular region"/>
    <property type="evidence" value="ECO:0007669"/>
    <property type="project" value="UniProtKB-SubCell"/>
</dbReference>
<feature type="binding site" evidence="12">
    <location>
        <position position="432"/>
    </location>
    <ligand>
        <name>Zn(2+)</name>
        <dbReference type="ChEBI" id="CHEBI:29105"/>
        <note>catalytic</note>
    </ligand>
</feature>
<keyword evidence="8 12" id="KW-0862">Zinc</keyword>
<dbReference type="InterPro" id="IPR011096">
    <property type="entry name" value="FTP_domain"/>
</dbReference>
<gene>
    <name evidence="15" type="ORF">C1H76_8944</name>
</gene>
<dbReference type="GO" id="GO:0006508">
    <property type="term" value="P:proteolysis"/>
    <property type="evidence" value="ECO:0007669"/>
    <property type="project" value="UniProtKB-KW"/>
</dbReference>
<keyword evidence="9 13" id="KW-0482">Metalloprotease</keyword>